<keyword evidence="4 7" id="KW-0285">Flavoprotein</keyword>
<dbReference type="GO" id="GO:0010181">
    <property type="term" value="F:FMN binding"/>
    <property type="evidence" value="ECO:0007669"/>
    <property type="project" value="UniProtKB-UniRule"/>
</dbReference>
<evidence type="ECO:0000256" key="1">
    <source>
        <dbReference type="ARBA" id="ARBA00001917"/>
    </source>
</evidence>
<keyword evidence="10" id="KW-1185">Reference proteome</keyword>
<dbReference type="GO" id="GO:0009055">
    <property type="term" value="F:electron transfer activity"/>
    <property type="evidence" value="ECO:0007669"/>
    <property type="project" value="UniProtKB-UniRule"/>
</dbReference>
<dbReference type="Proteomes" id="UP000318833">
    <property type="component" value="Unassembled WGS sequence"/>
</dbReference>
<dbReference type="Pfam" id="PF00258">
    <property type="entry name" value="Flavodoxin_1"/>
    <property type="match status" value="1"/>
</dbReference>
<evidence type="ECO:0000256" key="7">
    <source>
        <dbReference type="PIRNR" id="PIRNR038996"/>
    </source>
</evidence>
<sequence>MKKIALFYGSDTGCTDDITKDFSSIWGDENLDIREIGDVSKSDFDQFEIFIFGLSTWYDGDLQSDWESFFDDFQEIDFSNKVVAIYGLGDQIGYGEYFVDGIGILAKVVIENGGEIIGHWPIEGYRFTDSVALIEEKEGYFYGLALDHDNESQLSDERLEKWVHQIKLELKHYLTKEEVTL</sequence>
<keyword evidence="3 7" id="KW-0813">Transport</keyword>
<dbReference type="PROSITE" id="PS50902">
    <property type="entry name" value="FLAVODOXIN_LIKE"/>
    <property type="match status" value="1"/>
</dbReference>
<organism evidence="9 10">
    <name type="scientific">Aquimarina algiphila</name>
    <dbReference type="NCBI Taxonomy" id="2047982"/>
    <lineage>
        <taxon>Bacteria</taxon>
        <taxon>Pseudomonadati</taxon>
        <taxon>Bacteroidota</taxon>
        <taxon>Flavobacteriia</taxon>
        <taxon>Flavobacteriales</taxon>
        <taxon>Flavobacteriaceae</taxon>
        <taxon>Aquimarina</taxon>
    </lineage>
</organism>
<dbReference type="InterPro" id="IPR010086">
    <property type="entry name" value="Flavodoxin_lc"/>
</dbReference>
<protein>
    <recommendedName>
        <fullName evidence="7">Flavodoxin</fullName>
    </recommendedName>
</protein>
<evidence type="ECO:0000256" key="3">
    <source>
        <dbReference type="ARBA" id="ARBA00022448"/>
    </source>
</evidence>
<comment type="caution">
    <text evidence="9">The sequence shown here is derived from an EMBL/GenBank/DDBJ whole genome shotgun (WGS) entry which is preliminary data.</text>
</comment>
<dbReference type="AlphaFoldDB" id="A0A554VPK2"/>
<feature type="domain" description="Flavodoxin-like" evidence="8">
    <location>
        <begin position="4"/>
        <end position="167"/>
    </location>
</feature>
<gene>
    <name evidence="9" type="ORF">FOF46_04985</name>
</gene>
<dbReference type="PRINTS" id="PR00369">
    <property type="entry name" value="FLAVODOXIN"/>
</dbReference>
<proteinExistence type="inferred from homology"/>
<comment type="function">
    <text evidence="7">Low-potential electron donor to a number of redox enzymes.</text>
</comment>
<dbReference type="PANTHER" id="PTHR42809:SF1">
    <property type="entry name" value="FLAVODOXIN 1"/>
    <property type="match status" value="1"/>
</dbReference>
<keyword evidence="6 7" id="KW-0249">Electron transport</keyword>
<dbReference type="NCBIfam" id="TIGR01752">
    <property type="entry name" value="flav_long"/>
    <property type="match status" value="1"/>
</dbReference>
<keyword evidence="5 7" id="KW-0288">FMN</keyword>
<reference evidence="9 10" key="1">
    <citation type="submission" date="2019-07" db="EMBL/GenBank/DDBJ databases">
        <title>The draft genome sequence of Aquimarina algiphila M91.</title>
        <authorList>
            <person name="Meng X."/>
        </authorList>
    </citation>
    <scope>NUCLEOTIDE SEQUENCE [LARGE SCALE GENOMIC DNA]</scope>
    <source>
        <strain evidence="9 10">M91</strain>
    </source>
</reference>
<evidence type="ECO:0000313" key="9">
    <source>
        <dbReference type="EMBL" id="TSE10392.1"/>
    </source>
</evidence>
<evidence type="ECO:0000313" key="10">
    <source>
        <dbReference type="Proteomes" id="UP000318833"/>
    </source>
</evidence>
<comment type="cofactor">
    <cofactor evidence="1 7">
        <name>FMN</name>
        <dbReference type="ChEBI" id="CHEBI:58210"/>
    </cofactor>
</comment>
<evidence type="ECO:0000256" key="4">
    <source>
        <dbReference type="ARBA" id="ARBA00022630"/>
    </source>
</evidence>
<evidence type="ECO:0000256" key="2">
    <source>
        <dbReference type="ARBA" id="ARBA00005267"/>
    </source>
</evidence>
<dbReference type="PIRSF" id="PIRSF038996">
    <property type="entry name" value="FldA"/>
    <property type="match status" value="1"/>
</dbReference>
<dbReference type="PANTHER" id="PTHR42809">
    <property type="entry name" value="FLAVODOXIN 2"/>
    <property type="match status" value="1"/>
</dbReference>
<dbReference type="InterPro" id="IPR001094">
    <property type="entry name" value="Flavdoxin-like"/>
</dbReference>
<dbReference type="InterPro" id="IPR050619">
    <property type="entry name" value="Flavodoxin"/>
</dbReference>
<dbReference type="SUPFAM" id="SSF52218">
    <property type="entry name" value="Flavoproteins"/>
    <property type="match status" value="1"/>
</dbReference>
<dbReference type="Gene3D" id="3.40.50.360">
    <property type="match status" value="1"/>
</dbReference>
<dbReference type="EMBL" id="VLNR01000007">
    <property type="protein sequence ID" value="TSE10392.1"/>
    <property type="molecule type" value="Genomic_DNA"/>
</dbReference>
<evidence type="ECO:0000259" key="8">
    <source>
        <dbReference type="PROSITE" id="PS50902"/>
    </source>
</evidence>
<dbReference type="RefSeq" id="WP_109433925.1">
    <property type="nucleotide sequence ID" value="NZ_CANLFO010000006.1"/>
</dbReference>
<accession>A0A554VPK2</accession>
<dbReference type="InterPro" id="IPR008254">
    <property type="entry name" value="Flavodoxin/NO_synth"/>
</dbReference>
<comment type="similarity">
    <text evidence="2 7">Belongs to the flavodoxin family.</text>
</comment>
<evidence type="ECO:0000256" key="6">
    <source>
        <dbReference type="ARBA" id="ARBA00022982"/>
    </source>
</evidence>
<dbReference type="OrthoDB" id="9790745at2"/>
<name>A0A554VPK2_9FLAO</name>
<evidence type="ECO:0000256" key="5">
    <source>
        <dbReference type="ARBA" id="ARBA00022643"/>
    </source>
</evidence>
<dbReference type="NCBIfam" id="NF006739">
    <property type="entry name" value="PRK09267.1-5"/>
    <property type="match status" value="1"/>
</dbReference>
<dbReference type="InterPro" id="IPR029039">
    <property type="entry name" value="Flavoprotein-like_sf"/>
</dbReference>